<dbReference type="Gramene" id="Psat01G0307100-T1">
    <property type="protein sequence ID" value="KAI5444654.1"/>
    <property type="gene ID" value="KIW84_013071"/>
</dbReference>
<accession>A0A9D5BJB2</accession>
<keyword evidence="2" id="KW-1185">Reference proteome</keyword>
<dbReference type="EMBL" id="JAMSHJ010000001">
    <property type="protein sequence ID" value="KAI5444654.1"/>
    <property type="molecule type" value="Genomic_DNA"/>
</dbReference>
<dbReference type="AlphaFoldDB" id="A0A9D5BJB2"/>
<organism evidence="1 2">
    <name type="scientific">Pisum sativum</name>
    <name type="common">Garden pea</name>
    <name type="synonym">Lathyrus oleraceus</name>
    <dbReference type="NCBI Taxonomy" id="3888"/>
    <lineage>
        <taxon>Eukaryota</taxon>
        <taxon>Viridiplantae</taxon>
        <taxon>Streptophyta</taxon>
        <taxon>Embryophyta</taxon>
        <taxon>Tracheophyta</taxon>
        <taxon>Spermatophyta</taxon>
        <taxon>Magnoliopsida</taxon>
        <taxon>eudicotyledons</taxon>
        <taxon>Gunneridae</taxon>
        <taxon>Pentapetalae</taxon>
        <taxon>rosids</taxon>
        <taxon>fabids</taxon>
        <taxon>Fabales</taxon>
        <taxon>Fabaceae</taxon>
        <taxon>Papilionoideae</taxon>
        <taxon>50 kb inversion clade</taxon>
        <taxon>NPAAA clade</taxon>
        <taxon>Hologalegina</taxon>
        <taxon>IRL clade</taxon>
        <taxon>Fabeae</taxon>
        <taxon>Lathyrus</taxon>
    </lineage>
</organism>
<dbReference type="PANTHER" id="PTHR31115:SF3">
    <property type="entry name" value="EXPRESSED PROTEIN"/>
    <property type="match status" value="1"/>
</dbReference>
<proteinExistence type="predicted"/>
<comment type="caution">
    <text evidence="1">The sequence shown here is derived from an EMBL/GenBank/DDBJ whole genome shotgun (WGS) entry which is preliminary data.</text>
</comment>
<dbReference type="PANTHER" id="PTHR31115">
    <property type="entry name" value="OS05G0107300 PROTEIN"/>
    <property type="match status" value="1"/>
</dbReference>
<dbReference type="Proteomes" id="UP001058974">
    <property type="component" value="Chromosome 1"/>
</dbReference>
<name>A0A9D5BJB2_PEA</name>
<gene>
    <name evidence="1" type="ORF">KIW84_013071</name>
</gene>
<evidence type="ECO:0000313" key="2">
    <source>
        <dbReference type="Proteomes" id="UP001058974"/>
    </source>
</evidence>
<evidence type="ECO:0000313" key="1">
    <source>
        <dbReference type="EMBL" id="KAI5444654.1"/>
    </source>
</evidence>
<sequence length="210" mass="23483">MDSKQQAASSSKVAKQAALGFVKRTLERYHQFEDAGKSCFNEPLFKDMFLAASSQRLPTVSSHATSHDASEMIDKGTWLDDARTIPPRESSHETKSNIVDSTDTCSNCCEYTTNIDPGQLMAFLTAMSDRQPVSIITDQNRAIQAAISQRTLPLFFKKYEKALESWIEKEIEADFETICTTPVLRTPSPMETGYQSLYKKNSFEVSGRAS</sequence>
<reference evidence="1 2" key="1">
    <citation type="journal article" date="2022" name="Nat. Genet.">
        <title>Improved pea reference genome and pan-genome highlight genomic features and evolutionary characteristics.</title>
        <authorList>
            <person name="Yang T."/>
            <person name="Liu R."/>
            <person name="Luo Y."/>
            <person name="Hu S."/>
            <person name="Wang D."/>
            <person name="Wang C."/>
            <person name="Pandey M.K."/>
            <person name="Ge S."/>
            <person name="Xu Q."/>
            <person name="Li N."/>
            <person name="Li G."/>
            <person name="Huang Y."/>
            <person name="Saxena R.K."/>
            <person name="Ji Y."/>
            <person name="Li M."/>
            <person name="Yan X."/>
            <person name="He Y."/>
            <person name="Liu Y."/>
            <person name="Wang X."/>
            <person name="Xiang C."/>
            <person name="Varshney R.K."/>
            <person name="Ding H."/>
            <person name="Gao S."/>
            <person name="Zong X."/>
        </authorList>
    </citation>
    <scope>NUCLEOTIDE SEQUENCE [LARGE SCALE GENOMIC DNA]</scope>
    <source>
        <strain evidence="1 2">cv. Zhongwan 6</strain>
    </source>
</reference>
<protein>
    <submittedName>
        <fullName evidence="1">Uncharacterized protein</fullName>
    </submittedName>
</protein>